<dbReference type="CDD" id="cd05656">
    <property type="entry name" value="M42_Frv"/>
    <property type="match status" value="1"/>
</dbReference>
<evidence type="ECO:0000313" key="7">
    <source>
        <dbReference type="EMBL" id="NJC27251.1"/>
    </source>
</evidence>
<dbReference type="Gene3D" id="2.40.30.40">
    <property type="entry name" value="Peptidase M42, domain 2"/>
    <property type="match status" value="1"/>
</dbReference>
<accession>A0ABX0XD81</accession>
<dbReference type="SUPFAM" id="SSF53187">
    <property type="entry name" value="Zn-dependent exopeptidases"/>
    <property type="match status" value="1"/>
</dbReference>
<dbReference type="SUPFAM" id="SSF101821">
    <property type="entry name" value="Aminopeptidase/glucanase lid domain"/>
    <property type="match status" value="1"/>
</dbReference>
<dbReference type="PANTHER" id="PTHR32481:SF0">
    <property type="entry name" value="AMINOPEPTIDASE YPDE-RELATED"/>
    <property type="match status" value="1"/>
</dbReference>
<evidence type="ECO:0000313" key="8">
    <source>
        <dbReference type="Proteomes" id="UP000770785"/>
    </source>
</evidence>
<keyword evidence="4" id="KW-0479">Metal-binding</keyword>
<keyword evidence="3" id="KW-0645">Protease</keyword>
<dbReference type="GO" id="GO:0004177">
    <property type="term" value="F:aminopeptidase activity"/>
    <property type="evidence" value="ECO:0007669"/>
    <property type="project" value="UniProtKB-KW"/>
</dbReference>
<comment type="caution">
    <text evidence="7">The sequence shown here is derived from an EMBL/GenBank/DDBJ whole genome shotgun (WGS) entry which is preliminary data.</text>
</comment>
<evidence type="ECO:0000256" key="1">
    <source>
        <dbReference type="ARBA" id="ARBA00006272"/>
    </source>
</evidence>
<evidence type="ECO:0000256" key="6">
    <source>
        <dbReference type="PIRNR" id="PIRNR001123"/>
    </source>
</evidence>
<organism evidence="7 8">
    <name type="scientific">Neolewinella antarctica</name>
    <dbReference type="NCBI Taxonomy" id="442734"/>
    <lineage>
        <taxon>Bacteria</taxon>
        <taxon>Pseudomonadati</taxon>
        <taxon>Bacteroidota</taxon>
        <taxon>Saprospiria</taxon>
        <taxon>Saprospirales</taxon>
        <taxon>Lewinellaceae</taxon>
        <taxon>Neolewinella</taxon>
    </lineage>
</organism>
<dbReference type="EMBL" id="JAATJH010000004">
    <property type="protein sequence ID" value="NJC27251.1"/>
    <property type="molecule type" value="Genomic_DNA"/>
</dbReference>
<name>A0ABX0XD81_9BACT</name>
<protein>
    <submittedName>
        <fullName evidence="7">Aminopeptidase FrvX</fullName>
    </submittedName>
</protein>
<evidence type="ECO:0000256" key="5">
    <source>
        <dbReference type="ARBA" id="ARBA00022801"/>
    </source>
</evidence>
<dbReference type="Pfam" id="PF05343">
    <property type="entry name" value="Peptidase_M42"/>
    <property type="match status" value="1"/>
</dbReference>
<dbReference type="RefSeq" id="WP_168038161.1">
    <property type="nucleotide sequence ID" value="NZ_JAATJH010000004.1"/>
</dbReference>
<evidence type="ECO:0000256" key="3">
    <source>
        <dbReference type="ARBA" id="ARBA00022670"/>
    </source>
</evidence>
<sequence length="361" mass="40135">MPIINQQSEAFLHKYLNNASPTGFEAPGQQLWLEYVRPFVDEVGLDNYGTAYGVINPGKDYRVVIEGHADEISWFVHHISDNGFINVIRNGGSDHMIAPSKRVNIHGDKGMVRGVFGWPAIHTRRGDDAKLQTKIDNIFIDVGAKDKDEVLEMGIHVGTVITYPDELEILNDRYYCGRALDNRMGGFCIAEVARMIKENNIELPYSLYVVNSVQEEIGLRGAQMIAHKIKPHVAIITDVTHDTGTPLLSKKKLGDVKAGHGPSVTYAPAVHNKLLKLIIDTAAEKEIDIQREASSRATGTDTDAFAYSNEGVPSALISLPLRYMHTTVEMAAKDDVEGVIKLIYETLLKIEDGMSWKYFEV</sequence>
<proteinExistence type="inferred from homology"/>
<dbReference type="Proteomes" id="UP000770785">
    <property type="component" value="Unassembled WGS sequence"/>
</dbReference>
<keyword evidence="2 7" id="KW-0031">Aminopeptidase</keyword>
<dbReference type="InterPro" id="IPR008007">
    <property type="entry name" value="Peptidase_M42"/>
</dbReference>
<dbReference type="PIRSF" id="PIRSF001123">
    <property type="entry name" value="PepA_GA"/>
    <property type="match status" value="1"/>
</dbReference>
<keyword evidence="5" id="KW-0378">Hydrolase</keyword>
<gene>
    <name evidence="7" type="ORF">GGR27_002764</name>
</gene>
<dbReference type="Gene3D" id="3.40.630.10">
    <property type="entry name" value="Zn peptidases"/>
    <property type="match status" value="1"/>
</dbReference>
<evidence type="ECO:0000256" key="2">
    <source>
        <dbReference type="ARBA" id="ARBA00022438"/>
    </source>
</evidence>
<evidence type="ECO:0000256" key="4">
    <source>
        <dbReference type="ARBA" id="ARBA00022723"/>
    </source>
</evidence>
<dbReference type="InterPro" id="IPR023367">
    <property type="entry name" value="Peptidase_M42_dom2"/>
</dbReference>
<dbReference type="PANTHER" id="PTHR32481">
    <property type="entry name" value="AMINOPEPTIDASE"/>
    <property type="match status" value="1"/>
</dbReference>
<dbReference type="InterPro" id="IPR051464">
    <property type="entry name" value="Peptidase_M42_aminopept"/>
</dbReference>
<keyword evidence="8" id="KW-1185">Reference proteome</keyword>
<reference evidence="7 8" key="1">
    <citation type="submission" date="2020-03" db="EMBL/GenBank/DDBJ databases">
        <title>Genomic Encyclopedia of Type Strains, Phase IV (KMG-IV): sequencing the most valuable type-strain genomes for metagenomic binning, comparative biology and taxonomic classification.</title>
        <authorList>
            <person name="Goeker M."/>
        </authorList>
    </citation>
    <scope>NUCLEOTIDE SEQUENCE [LARGE SCALE GENOMIC DNA]</scope>
    <source>
        <strain evidence="7 8">DSM 105096</strain>
    </source>
</reference>
<comment type="similarity">
    <text evidence="1 6">Belongs to the peptidase M42 family.</text>
</comment>